<gene>
    <name evidence="1" type="ORF">D0863_12339</name>
</gene>
<proteinExistence type="predicted"/>
<evidence type="ECO:0008006" key="3">
    <source>
        <dbReference type="Google" id="ProtNLM"/>
    </source>
</evidence>
<sequence>MHHAKSYGIKLIISLHSYNALKAHSDFYRQYYGTGLFYSDSNAIGYYKDRIAHVMAHNEAMHGNEYPDSDILVSTGGGSYLATSAQGPYFSYAALDVIAIHAYSLADLTKEALEPYVGKAQKSGKKLIMQEWGTCYYDTRNNHCPTGNALSTLTRDNNIKKYADSVRLADIPWMYWQIIPNGDPHYGYDYEVGVDHQNWGALKAASQVASEYAAAFEFSECL</sequence>
<dbReference type="EMBL" id="QWIP01000631">
    <property type="protein sequence ID" value="RMY58207.1"/>
    <property type="molecule type" value="Genomic_DNA"/>
</dbReference>
<dbReference type="Proteomes" id="UP000269276">
    <property type="component" value="Unassembled WGS sequence"/>
</dbReference>
<dbReference type="InterPro" id="IPR017853">
    <property type="entry name" value="GH"/>
</dbReference>
<dbReference type="AlphaFoldDB" id="A0A3M7D2M5"/>
<organism evidence="1 2">
    <name type="scientific">Hortaea werneckii</name>
    <name type="common">Black yeast</name>
    <name type="synonym">Cladosporium werneckii</name>
    <dbReference type="NCBI Taxonomy" id="91943"/>
    <lineage>
        <taxon>Eukaryota</taxon>
        <taxon>Fungi</taxon>
        <taxon>Dikarya</taxon>
        <taxon>Ascomycota</taxon>
        <taxon>Pezizomycotina</taxon>
        <taxon>Dothideomycetes</taxon>
        <taxon>Dothideomycetidae</taxon>
        <taxon>Mycosphaerellales</taxon>
        <taxon>Teratosphaeriaceae</taxon>
        <taxon>Hortaea</taxon>
    </lineage>
</organism>
<name>A0A3M7D2M5_HORWE</name>
<dbReference type="SUPFAM" id="SSF51445">
    <property type="entry name" value="(Trans)glycosidases"/>
    <property type="match status" value="1"/>
</dbReference>
<reference evidence="1 2" key="1">
    <citation type="journal article" date="2018" name="BMC Genomics">
        <title>Genomic evidence for intraspecific hybridization in a clonal and extremely halotolerant yeast.</title>
        <authorList>
            <person name="Gostincar C."/>
            <person name="Stajich J.E."/>
            <person name="Zupancic J."/>
            <person name="Zalar P."/>
            <person name="Gunde-Cimerman N."/>
        </authorList>
    </citation>
    <scope>NUCLEOTIDE SEQUENCE [LARGE SCALE GENOMIC DNA]</scope>
    <source>
        <strain evidence="1 2">EXF-2682</strain>
    </source>
</reference>
<accession>A0A3M7D2M5</accession>
<comment type="caution">
    <text evidence="1">The sequence shown here is derived from an EMBL/GenBank/DDBJ whole genome shotgun (WGS) entry which is preliminary data.</text>
</comment>
<evidence type="ECO:0000313" key="2">
    <source>
        <dbReference type="Proteomes" id="UP000269276"/>
    </source>
</evidence>
<evidence type="ECO:0000313" key="1">
    <source>
        <dbReference type="EMBL" id="RMY58207.1"/>
    </source>
</evidence>
<dbReference type="VEuPathDB" id="FungiDB:BTJ68_11316"/>
<dbReference type="Gene3D" id="3.20.20.80">
    <property type="entry name" value="Glycosidases"/>
    <property type="match status" value="2"/>
</dbReference>
<dbReference type="OrthoDB" id="428177at2759"/>
<protein>
    <recommendedName>
        <fullName evidence="3">Glycoside hydrolase family 5 domain-containing protein</fullName>
    </recommendedName>
</protein>